<sequence>MRGKAANEREDGTVCSLSNLQVMRYWRFVGSKTELTIRRLKLFQSWAARPNWHAQTLCAVVGTLAIEERLEIEPQLQGGAPTASASPWVSQLFQDLEYASEKLEYYATEELLLDLRILADPEASQYFVKIDFTELRAREFSVHVPPPRVRMATTAQEECAEEESHRVEEVGNYRCNIIDDQGKMCNAICHDRKALRLPPRLAGATVAELSMPSWFNPAQERRPDAEGEKNPKSAKGSGGGGSKGSKGENRHGKLLLLVARLLLATARGMADLAAAVFITCEMQLVGFPSALLAAGKTCDVKGRGLAEKSKSGENIDRRARGPPRLHIFAAGIHYAATRQWAEGATAEKEKQMKTDAAAFWDNTAAKAPMAQIGRSVKYVRLKVPKKSESDQRCLVMMHFDTADPIGTQGQNLFQPVTLTIAGNDDSLTLPVEVSTKVGEVKELLAQRLGVEPEKLQFVLKTCNTHRKLLDTEEMARSVIVRGIRQWKREKARYPHPHCIIGAGHSGLRQALSFYKEGIEDYVIIDRHEAVGGTAWLQNANTSSKLQSELGVYHLQYDSAWECPRETMGTWPSRDELRAHFLEVSREFGILEHCQLGTEVNDVKCVVDDKQLPFYRPEKQHYEVTTVRCDGGARDEVETVFSTISCYPGVLSRPNRVEFKGEEEFDGPIGYGMSDEFDYRCVEGKVPAIIGCGAFAIENVRTCLEHSAAKVLVVCRRKNLAMPRIVSWWINQSGYPISGAALLDAMKPMYDLIPDDPWEYYGVVANRDRTVATIRQQSRFGIGDVFFLARYYAQNKQRVSTVEVVQGAIRRMKPDGLLLEDGRRVQADAVIKTLGFRPDNRIDKMFGIKEMVGFFVNGDWRRWVCTEFNGVDAGKFGGTSFSPGVIQNVELMSWFINYPKDLEPVFDAQMLPRRKADHDGTPAYCWDPRQGQMISMMLSGGIIPGIAPIAAGYGPLNQRKQLGAHPLEHFVDECAGEWRAYCDMFRAQGDDRPPPPYPYTYESVRKLQREAEEAGEADRLRQLGDQTRRAGSGGGG</sequence>
<feature type="compositionally biased region" description="Basic and acidic residues" evidence="7">
    <location>
        <begin position="219"/>
        <end position="231"/>
    </location>
</feature>
<comment type="caution">
    <text evidence="8">The sequence shown here is derived from an EMBL/GenBank/DDBJ whole genome shotgun (WGS) entry which is preliminary data.</text>
</comment>
<accession>A0ABN9YBG1</accession>
<feature type="compositionally biased region" description="Basic and acidic residues" evidence="7">
    <location>
        <begin position="1008"/>
        <end position="1027"/>
    </location>
</feature>
<evidence type="ECO:0000256" key="7">
    <source>
        <dbReference type="SAM" id="MobiDB-lite"/>
    </source>
</evidence>
<keyword evidence="4" id="KW-0274">FAD</keyword>
<feature type="region of interest" description="Disordered" evidence="7">
    <location>
        <begin position="213"/>
        <end position="248"/>
    </location>
</feature>
<keyword evidence="6" id="KW-0560">Oxidoreductase</keyword>
<evidence type="ECO:0000313" key="9">
    <source>
        <dbReference type="Proteomes" id="UP001189429"/>
    </source>
</evidence>
<dbReference type="SUPFAM" id="SSF51905">
    <property type="entry name" value="FAD/NAD(P)-binding domain"/>
    <property type="match status" value="1"/>
</dbReference>
<evidence type="ECO:0000256" key="5">
    <source>
        <dbReference type="ARBA" id="ARBA00022857"/>
    </source>
</evidence>
<evidence type="ECO:0000256" key="3">
    <source>
        <dbReference type="ARBA" id="ARBA00022630"/>
    </source>
</evidence>
<protein>
    <submittedName>
        <fullName evidence="8">Uncharacterized protein</fullName>
    </submittedName>
</protein>
<comment type="similarity">
    <text evidence="2">Belongs to the FAD-binding monooxygenase family.</text>
</comment>
<reference evidence="8" key="1">
    <citation type="submission" date="2023-10" db="EMBL/GenBank/DDBJ databases">
        <authorList>
            <person name="Chen Y."/>
            <person name="Shah S."/>
            <person name="Dougan E. K."/>
            <person name="Thang M."/>
            <person name="Chan C."/>
        </authorList>
    </citation>
    <scope>NUCLEOTIDE SEQUENCE [LARGE SCALE GENOMIC DNA]</scope>
</reference>
<dbReference type="Gene3D" id="3.50.50.60">
    <property type="entry name" value="FAD/NAD(P)-binding domain"/>
    <property type="match status" value="1"/>
</dbReference>
<organism evidence="8 9">
    <name type="scientific">Prorocentrum cordatum</name>
    <dbReference type="NCBI Taxonomy" id="2364126"/>
    <lineage>
        <taxon>Eukaryota</taxon>
        <taxon>Sar</taxon>
        <taxon>Alveolata</taxon>
        <taxon>Dinophyceae</taxon>
        <taxon>Prorocentrales</taxon>
        <taxon>Prorocentraceae</taxon>
        <taxon>Prorocentrum</taxon>
    </lineage>
</organism>
<keyword evidence="9" id="KW-1185">Reference proteome</keyword>
<dbReference type="Proteomes" id="UP001189429">
    <property type="component" value="Unassembled WGS sequence"/>
</dbReference>
<dbReference type="EMBL" id="CAUYUJ010022315">
    <property type="protein sequence ID" value="CAK0910070.1"/>
    <property type="molecule type" value="Genomic_DNA"/>
</dbReference>
<dbReference type="PANTHER" id="PTHR43098:SF2">
    <property type="entry name" value="FAD-BINDING MONOOXYGENASE AUSB-RELATED"/>
    <property type="match status" value="1"/>
</dbReference>
<comment type="cofactor">
    <cofactor evidence="1">
        <name>FAD</name>
        <dbReference type="ChEBI" id="CHEBI:57692"/>
    </cofactor>
</comment>
<name>A0ABN9YBG1_9DINO</name>
<evidence type="ECO:0000256" key="4">
    <source>
        <dbReference type="ARBA" id="ARBA00022827"/>
    </source>
</evidence>
<evidence type="ECO:0000256" key="2">
    <source>
        <dbReference type="ARBA" id="ARBA00010139"/>
    </source>
</evidence>
<proteinExistence type="inferred from homology"/>
<evidence type="ECO:0000256" key="6">
    <source>
        <dbReference type="ARBA" id="ARBA00023002"/>
    </source>
</evidence>
<gene>
    <name evidence="8" type="ORF">PCOR1329_LOCUS84330</name>
</gene>
<keyword evidence="3" id="KW-0285">Flavoprotein</keyword>
<dbReference type="InterPro" id="IPR036188">
    <property type="entry name" value="FAD/NAD-bd_sf"/>
</dbReference>
<dbReference type="InterPro" id="IPR050775">
    <property type="entry name" value="FAD-binding_Monooxygenases"/>
</dbReference>
<evidence type="ECO:0000256" key="1">
    <source>
        <dbReference type="ARBA" id="ARBA00001974"/>
    </source>
</evidence>
<keyword evidence="5" id="KW-0521">NADP</keyword>
<dbReference type="PANTHER" id="PTHR43098">
    <property type="entry name" value="L-ORNITHINE N(5)-MONOOXYGENASE-RELATED"/>
    <property type="match status" value="1"/>
</dbReference>
<evidence type="ECO:0000313" key="8">
    <source>
        <dbReference type="EMBL" id="CAK0910070.1"/>
    </source>
</evidence>
<feature type="region of interest" description="Disordered" evidence="7">
    <location>
        <begin position="1008"/>
        <end position="1035"/>
    </location>
</feature>